<keyword evidence="1" id="KW-0472">Membrane</keyword>
<feature type="transmembrane region" description="Helical" evidence="1">
    <location>
        <begin position="112"/>
        <end position="130"/>
    </location>
</feature>
<dbReference type="EMBL" id="JAVAMP010000001">
    <property type="protein sequence ID" value="MDP5273126.1"/>
    <property type="molecule type" value="Genomic_DNA"/>
</dbReference>
<feature type="transmembrane region" description="Helical" evidence="1">
    <location>
        <begin position="7"/>
        <end position="27"/>
    </location>
</feature>
<evidence type="ECO:0000313" key="3">
    <source>
        <dbReference type="Proteomes" id="UP001231941"/>
    </source>
</evidence>
<name>A0ABT9IUV2_9BACL</name>
<keyword evidence="3" id="KW-1185">Reference proteome</keyword>
<feature type="transmembrane region" description="Helical" evidence="1">
    <location>
        <begin position="136"/>
        <end position="154"/>
    </location>
</feature>
<evidence type="ECO:0000313" key="2">
    <source>
        <dbReference type="EMBL" id="MDP5273126.1"/>
    </source>
</evidence>
<gene>
    <name evidence="2" type="ORF">Q5Y73_03330</name>
</gene>
<proteinExistence type="predicted"/>
<feature type="transmembrane region" description="Helical" evidence="1">
    <location>
        <begin position="86"/>
        <end position="105"/>
    </location>
</feature>
<organism evidence="2 3">
    <name type="scientific">Chengkuizengella axinellae</name>
    <dbReference type="NCBI Taxonomy" id="3064388"/>
    <lineage>
        <taxon>Bacteria</taxon>
        <taxon>Bacillati</taxon>
        <taxon>Bacillota</taxon>
        <taxon>Bacilli</taxon>
        <taxon>Bacillales</taxon>
        <taxon>Paenibacillaceae</taxon>
        <taxon>Chengkuizengella</taxon>
    </lineage>
</organism>
<dbReference type="RefSeq" id="WP_305990415.1">
    <property type="nucleotide sequence ID" value="NZ_JAVAMP010000001.1"/>
</dbReference>
<feature type="transmembrane region" description="Helical" evidence="1">
    <location>
        <begin position="59"/>
        <end position="80"/>
    </location>
</feature>
<comment type="caution">
    <text evidence="2">The sequence shown here is derived from an EMBL/GenBank/DDBJ whole genome shotgun (WGS) entry which is preliminary data.</text>
</comment>
<feature type="transmembrane region" description="Helical" evidence="1">
    <location>
        <begin position="33"/>
        <end position="52"/>
    </location>
</feature>
<accession>A0ABT9IUV2</accession>
<dbReference type="Proteomes" id="UP001231941">
    <property type="component" value="Unassembled WGS sequence"/>
</dbReference>
<keyword evidence="1" id="KW-0812">Transmembrane</keyword>
<evidence type="ECO:0008006" key="4">
    <source>
        <dbReference type="Google" id="ProtNLM"/>
    </source>
</evidence>
<sequence length="157" mass="18107">MGKNRFTMGLLIIVIGILLILFKMDTFDFLFDFSWPFIFLLISIIFHVLFFMRIFPSGILIPSGILGTYGLLFIFLHFTQWGHLQYLWPVFILGVAIGLFEFYALDRNHEKGVLTAATVLTIIACVFFSFTLLYTVGIYFIAVVLILFGLWMILGRK</sequence>
<reference evidence="2 3" key="1">
    <citation type="submission" date="2023-08" db="EMBL/GenBank/DDBJ databases">
        <authorList>
            <person name="Park J.-S."/>
        </authorList>
    </citation>
    <scope>NUCLEOTIDE SEQUENCE [LARGE SCALE GENOMIC DNA]</scope>
    <source>
        <strain evidence="2 3">2205SS18-9</strain>
    </source>
</reference>
<keyword evidence="1" id="KW-1133">Transmembrane helix</keyword>
<protein>
    <recommendedName>
        <fullName evidence="4">DUF5668 domain-containing protein</fullName>
    </recommendedName>
</protein>
<evidence type="ECO:0000256" key="1">
    <source>
        <dbReference type="SAM" id="Phobius"/>
    </source>
</evidence>